<dbReference type="EMBL" id="JAPCWZ010000003">
    <property type="protein sequence ID" value="KAK8875269.1"/>
    <property type="molecule type" value="Genomic_DNA"/>
</dbReference>
<feature type="region of interest" description="Disordered" evidence="1">
    <location>
        <begin position="64"/>
        <end position="87"/>
    </location>
</feature>
<evidence type="ECO:0000259" key="2">
    <source>
        <dbReference type="Pfam" id="PF13302"/>
    </source>
</evidence>
<dbReference type="PANTHER" id="PTHR43792:SF1">
    <property type="entry name" value="N-ACETYLTRANSFERASE DOMAIN-CONTAINING PROTEIN"/>
    <property type="match status" value="1"/>
</dbReference>
<evidence type="ECO:0000313" key="3">
    <source>
        <dbReference type="EMBL" id="KAK8875269.1"/>
    </source>
</evidence>
<feature type="domain" description="N-acetyltransferase" evidence="2">
    <location>
        <begin position="46"/>
        <end position="163"/>
    </location>
</feature>
<dbReference type="InterPro" id="IPR051531">
    <property type="entry name" value="N-acetyltransferase"/>
</dbReference>
<gene>
    <name evidence="3" type="ORF">PGQ11_005783</name>
</gene>
<dbReference type="Proteomes" id="UP001390339">
    <property type="component" value="Unassembled WGS sequence"/>
</dbReference>
<sequence length="264" mass="30185">MPPVKFALDHEEFEGKSMMPWFSYKVSMPLRPMPGLADRPHTKTPRLVLRPFVASDLPAFHDLRSRPETQHHSMTRGRASRDLDESRRQLESLLEDDGQGHWYVGAFLQSNGELVGEAGLPDCVTLARSGWPEAEVLLKKEYWRQGYGAEVVHGWLESWWALPREIRRHQLFPLSTGWQEPGAKLIDGVGFGWEETNEPAAKFFPKVLSRGGAVFAEGFFEEFDQRDGREPQLLRWNGIITNNPHSLDEYRVNSPDTSEAEDSE</sequence>
<keyword evidence="4" id="KW-1185">Reference proteome</keyword>
<evidence type="ECO:0000313" key="4">
    <source>
        <dbReference type="Proteomes" id="UP001390339"/>
    </source>
</evidence>
<reference evidence="3 4" key="1">
    <citation type="journal article" date="2024" name="IMA Fungus">
        <title>Apiospora arundinis, a panoply of carbohydrate-active enzymes and secondary metabolites.</title>
        <authorList>
            <person name="Sorensen T."/>
            <person name="Petersen C."/>
            <person name="Muurmann A.T."/>
            <person name="Christiansen J.V."/>
            <person name="Brundto M.L."/>
            <person name="Overgaard C.K."/>
            <person name="Boysen A.T."/>
            <person name="Wollenberg R.D."/>
            <person name="Larsen T.O."/>
            <person name="Sorensen J.L."/>
            <person name="Nielsen K.L."/>
            <person name="Sondergaard T.E."/>
        </authorList>
    </citation>
    <scope>NUCLEOTIDE SEQUENCE [LARGE SCALE GENOMIC DNA]</scope>
    <source>
        <strain evidence="3 4">AAU 773</strain>
    </source>
</reference>
<proteinExistence type="predicted"/>
<evidence type="ECO:0000256" key="1">
    <source>
        <dbReference type="SAM" id="MobiDB-lite"/>
    </source>
</evidence>
<dbReference type="Pfam" id="PF13302">
    <property type="entry name" value="Acetyltransf_3"/>
    <property type="match status" value="1"/>
</dbReference>
<dbReference type="SUPFAM" id="SSF55729">
    <property type="entry name" value="Acyl-CoA N-acyltransferases (Nat)"/>
    <property type="match status" value="1"/>
</dbReference>
<comment type="caution">
    <text evidence="3">The sequence shown here is derived from an EMBL/GenBank/DDBJ whole genome shotgun (WGS) entry which is preliminary data.</text>
</comment>
<protein>
    <submittedName>
        <fullName evidence="3">N gnat</fullName>
    </submittedName>
</protein>
<name>A0ABR2JBU0_9PEZI</name>
<accession>A0ABR2JBU0</accession>
<dbReference type="Gene3D" id="3.40.630.30">
    <property type="match status" value="1"/>
</dbReference>
<dbReference type="InterPro" id="IPR016181">
    <property type="entry name" value="Acyl_CoA_acyltransferase"/>
</dbReference>
<dbReference type="PANTHER" id="PTHR43792">
    <property type="entry name" value="GNAT FAMILY, PUTATIVE (AFU_ORTHOLOGUE AFUA_3G00765)-RELATED-RELATED"/>
    <property type="match status" value="1"/>
</dbReference>
<dbReference type="InterPro" id="IPR000182">
    <property type="entry name" value="GNAT_dom"/>
</dbReference>
<organism evidence="3 4">
    <name type="scientific">Apiospora arundinis</name>
    <dbReference type="NCBI Taxonomy" id="335852"/>
    <lineage>
        <taxon>Eukaryota</taxon>
        <taxon>Fungi</taxon>
        <taxon>Dikarya</taxon>
        <taxon>Ascomycota</taxon>
        <taxon>Pezizomycotina</taxon>
        <taxon>Sordariomycetes</taxon>
        <taxon>Xylariomycetidae</taxon>
        <taxon>Amphisphaeriales</taxon>
        <taxon>Apiosporaceae</taxon>
        <taxon>Apiospora</taxon>
    </lineage>
</organism>